<reference evidence="2" key="1">
    <citation type="submission" date="2022-11" db="UniProtKB">
        <authorList>
            <consortium name="WormBaseParasite"/>
        </authorList>
    </citation>
    <scope>IDENTIFICATION</scope>
</reference>
<name>A0AC34FBL8_9BILA</name>
<protein>
    <submittedName>
        <fullName evidence="2">RNA helicase</fullName>
    </submittedName>
</protein>
<dbReference type="WBParaSite" id="ES5_v2.g14685.t1">
    <property type="protein sequence ID" value="ES5_v2.g14685.t1"/>
    <property type="gene ID" value="ES5_v2.g14685"/>
</dbReference>
<accession>A0AC34FBL8</accession>
<proteinExistence type="predicted"/>
<evidence type="ECO:0000313" key="1">
    <source>
        <dbReference type="Proteomes" id="UP000887579"/>
    </source>
</evidence>
<organism evidence="1 2">
    <name type="scientific">Panagrolaimus sp. ES5</name>
    <dbReference type="NCBI Taxonomy" id="591445"/>
    <lineage>
        <taxon>Eukaryota</taxon>
        <taxon>Metazoa</taxon>
        <taxon>Ecdysozoa</taxon>
        <taxon>Nematoda</taxon>
        <taxon>Chromadorea</taxon>
        <taxon>Rhabditida</taxon>
        <taxon>Tylenchina</taxon>
        <taxon>Panagrolaimomorpha</taxon>
        <taxon>Panagrolaimoidea</taxon>
        <taxon>Panagrolaimidae</taxon>
        <taxon>Panagrolaimus</taxon>
    </lineage>
</organism>
<dbReference type="Proteomes" id="UP000887579">
    <property type="component" value="Unplaced"/>
</dbReference>
<sequence length="1013" mass="115322">MSEPDAAAETVNEEVVEKEEKVGFDIDEIPLHHILLFLPWIQKELPKERIHQLYEAFGMTEEQRDELIDSMAIKDGDAHMKDIFDAYYKIFCSDLKIARRIAKWFIQESKSSMAKRMLFDNIDPGAFRVYKKEFLENPTRPDIVPKLAAQLPVIEIADALKRHVTDQKYKEIAENAKEMYQKNSLASMWFARCTFLINFITVKPNARKPEYWLYEFFAACSYHPRTRVYPFYIDRDYQTRLDEYRIKLAAESAAPAQFTADLVSGEGPEKPRPQAEFGKKPSHVTGEASLSNYNLYKYQEELAGQAMEGKNCIICAPTDEYRIKLAAESAAPAQFTADLVSGEGPEKPRPQAEFGKKPSHVTGEASLSNYNLYKYQEELAGQAMEGKNCIICAPTGSGKTLVAVHIIADHLRKKRTLQQVGRAVLFVPTIPLVEQQSNYITEKIGTEYFITKMSGDERNKLATDRLVDIMAGDIIVMTPQIFVNMLSSPLKSQKIYLSDFTLMVFDECHHCNEGHPYNVVMNHVRGSKICPQIVGLTASTGSGKSKGGKINPEDTLNHIIALCARLMAVTISSVKIKQNVEDLLSKISQPVDDFIAVPPRSDDRFGHEIALISDFIEDRMYGDLKTLQKVILSLTDDQIRLFKEADAARNEYSLANGSSKTTVSYYSKLAWIKNEVEKRLHEMKDRRLYVLKCLSLLNMLYYALKYNELFPAELAMNYLEIRLDEFGVEDLFIGKENSCILSPEKLADLRELYENVRERVNDAKQFMKGSEEKPILTKLIEILQSEKPTSRVIVFVDMRKVGRKENSCILSPEKLADLRELYENVRERVNDAKQFMKGSEEKPILTKLIEILQSEKPTSRVIVFVDMRKVGSDLSKYLNKRPEIIESFGRNKVGYIASTNQASSRFGQTQAEQQMMLEKFKDGTINILVATSVAEEGLDVAACNLVLKYNSVGSEKALTQRKGRARAKGSKAILLALEEKTMRREFENVRKEVLMNICIQALQVMSEHELTRR</sequence>
<evidence type="ECO:0000313" key="2">
    <source>
        <dbReference type="WBParaSite" id="ES5_v2.g14685.t1"/>
    </source>
</evidence>